<gene>
    <name evidence="1" type="ORF">E3U43_005045</name>
</gene>
<dbReference type="Proteomes" id="UP000793456">
    <property type="component" value="Chromosome XX"/>
</dbReference>
<proteinExistence type="predicted"/>
<comment type="caution">
    <text evidence="1">The sequence shown here is derived from an EMBL/GenBank/DDBJ whole genome shotgun (WGS) entry which is preliminary data.</text>
</comment>
<sequence>MAHGKRPGTISKILAPSPPPCPSPGLTTNSQEEQRGLVSEASEHPPCTLKDDDNDQLTPPVPANHYYMSCDPSPEDMEDTCSEYDNVGSDVEQDYDEVLHLNREGVVDTRYYKQYCPEDGGYIKHSVGDNINENSTAVDQFTPRPRHSMDVCEGSQSDTKPHKTCHRYRSHCAPTAGDETERDVERGQENRFFFSDGDEIEEVLDGAKFIEDLEETENSVQRQTSIYQDNENERIRKGGDEREREDDTRVARNHHIQGGSKKCETSHGPKEKERQGKGRGRKGTGEDMEHAVSGVKGCTTNSTEQRPKMSSKDCKKVAVRTKARSGSDLIPPLLASRESEARVIKPSLAPHHTPEQQREPHEERQRRPEKPQQGEKPSTAVIPEDLPEQPARPQCPDPVPAEESDTPKKTQEAAAFPSFEDVPGPCEPEDLIDGIIFAANYLGCTQVLSDKNPSKSVRMSQAHEAVSRIKSQDEDSQMMTEVDLFISTKAVKVLNADTQETMMDSALRTISYIADIGSIVGSDGSEAHVSGLIRGFLRVS</sequence>
<protein>
    <submittedName>
        <fullName evidence="1">Uncharacterized protein</fullName>
    </submittedName>
</protein>
<organism evidence="1 2">
    <name type="scientific">Larimichthys crocea</name>
    <name type="common">Large yellow croaker</name>
    <name type="synonym">Pseudosciaena crocea</name>
    <dbReference type="NCBI Taxonomy" id="215358"/>
    <lineage>
        <taxon>Eukaryota</taxon>
        <taxon>Metazoa</taxon>
        <taxon>Chordata</taxon>
        <taxon>Craniata</taxon>
        <taxon>Vertebrata</taxon>
        <taxon>Euteleostomi</taxon>
        <taxon>Actinopterygii</taxon>
        <taxon>Neopterygii</taxon>
        <taxon>Teleostei</taxon>
        <taxon>Neoteleostei</taxon>
        <taxon>Acanthomorphata</taxon>
        <taxon>Eupercaria</taxon>
        <taxon>Sciaenidae</taxon>
        <taxon>Larimichthys</taxon>
    </lineage>
</organism>
<name>A0ACD3QF89_LARCR</name>
<evidence type="ECO:0000313" key="1">
    <source>
        <dbReference type="EMBL" id="TMS05795.1"/>
    </source>
</evidence>
<dbReference type="EMBL" id="CM011693">
    <property type="protein sequence ID" value="TMS05795.1"/>
    <property type="molecule type" value="Genomic_DNA"/>
</dbReference>
<evidence type="ECO:0000313" key="2">
    <source>
        <dbReference type="Proteomes" id="UP000793456"/>
    </source>
</evidence>
<keyword evidence="2" id="KW-1185">Reference proteome</keyword>
<reference evidence="1" key="1">
    <citation type="submission" date="2018-11" db="EMBL/GenBank/DDBJ databases">
        <title>The sequence and de novo assembly of Larimichthys crocea genome using PacBio and Hi-C technologies.</title>
        <authorList>
            <person name="Xu P."/>
            <person name="Chen B."/>
            <person name="Zhou Z."/>
            <person name="Ke Q."/>
            <person name="Wu Y."/>
            <person name="Bai H."/>
            <person name="Pu F."/>
        </authorList>
    </citation>
    <scope>NUCLEOTIDE SEQUENCE</scope>
    <source>
        <tissue evidence="1">Muscle</tissue>
    </source>
</reference>
<accession>A0ACD3QF89</accession>